<dbReference type="Gene3D" id="3.30.70.100">
    <property type="match status" value="1"/>
</dbReference>
<dbReference type="InterPro" id="IPR050681">
    <property type="entry name" value="CDF/SLC30A"/>
</dbReference>
<feature type="domain" description="HMA" evidence="7">
    <location>
        <begin position="3"/>
        <end position="68"/>
    </location>
</feature>
<gene>
    <name evidence="8" type="ORF">O2N63_15850</name>
</gene>
<feature type="transmembrane region" description="Helical" evidence="6">
    <location>
        <begin position="246"/>
        <end position="263"/>
    </location>
</feature>
<sequence length="278" mass="29885">MTEAIRYRVIGMDCASCAAKIKKAVHSAGVMDFEISTTSQVLSLNGSLDEESLAAVVSAVTDLGYGLEHLPGSTADLPEANQPHTSQEYRRALWIVIWLNVGYGVVEMIGGFLSGSQALKADALDFLGDGLITLLGVFAIGWGLLWRARSALIQGMFLGLLGLYVVIDTLWRFFSQQPVEAGLMGIFGLIALAVNIAAALVLIRHRAGDANVRAVWLFSRNDAIGNAAVVIAALVVAWTGRSWPDLMTAIAIASLFLHSSWVISRDAWREIVRARSSG</sequence>
<keyword evidence="4 6" id="KW-1133">Transmembrane helix</keyword>
<evidence type="ECO:0000256" key="4">
    <source>
        <dbReference type="ARBA" id="ARBA00022989"/>
    </source>
</evidence>
<dbReference type="SUPFAM" id="SSF161111">
    <property type="entry name" value="Cation efflux protein transmembrane domain-like"/>
    <property type="match status" value="1"/>
</dbReference>
<dbReference type="PROSITE" id="PS50846">
    <property type="entry name" value="HMA_2"/>
    <property type="match status" value="1"/>
</dbReference>
<dbReference type="EMBL" id="JAQIIO010000012">
    <property type="protein sequence ID" value="MDA5095563.1"/>
    <property type="molecule type" value="Genomic_DNA"/>
</dbReference>
<feature type="transmembrane region" description="Helical" evidence="6">
    <location>
        <begin position="126"/>
        <end position="145"/>
    </location>
</feature>
<keyword evidence="3" id="KW-0864">Zinc transport</keyword>
<dbReference type="SUPFAM" id="SSF55008">
    <property type="entry name" value="HMA, heavy metal-associated domain"/>
    <property type="match status" value="1"/>
</dbReference>
<keyword evidence="3" id="KW-0406">Ion transport</keyword>
<feature type="transmembrane region" description="Helical" evidence="6">
    <location>
        <begin position="181"/>
        <end position="203"/>
    </location>
</feature>
<dbReference type="PANTHER" id="PTHR11562">
    <property type="entry name" value="CATION EFFLUX PROTEIN/ ZINC TRANSPORTER"/>
    <property type="match status" value="1"/>
</dbReference>
<feature type="transmembrane region" description="Helical" evidence="6">
    <location>
        <begin position="157"/>
        <end position="175"/>
    </location>
</feature>
<organism evidence="8 9">
    <name type="scientific">Aliiroseovarius salicola</name>
    <dbReference type="NCBI Taxonomy" id="3009082"/>
    <lineage>
        <taxon>Bacteria</taxon>
        <taxon>Pseudomonadati</taxon>
        <taxon>Pseudomonadota</taxon>
        <taxon>Alphaproteobacteria</taxon>
        <taxon>Rhodobacterales</taxon>
        <taxon>Paracoccaceae</taxon>
        <taxon>Aliiroseovarius</taxon>
    </lineage>
</organism>
<keyword evidence="5 6" id="KW-0472">Membrane</keyword>
<dbReference type="PANTHER" id="PTHR11562:SF17">
    <property type="entry name" value="RE54080P-RELATED"/>
    <property type="match status" value="1"/>
</dbReference>
<evidence type="ECO:0000256" key="3">
    <source>
        <dbReference type="ARBA" id="ARBA00022906"/>
    </source>
</evidence>
<dbReference type="InterPro" id="IPR006121">
    <property type="entry name" value="HMA_dom"/>
</dbReference>
<protein>
    <submittedName>
        <fullName evidence="8">Cation diffusion facilitator family transporter</fullName>
    </submittedName>
</protein>
<name>A0ABT4W4X8_9RHOB</name>
<evidence type="ECO:0000313" key="9">
    <source>
        <dbReference type="Proteomes" id="UP001528040"/>
    </source>
</evidence>
<dbReference type="RefSeq" id="WP_271055274.1">
    <property type="nucleotide sequence ID" value="NZ_JAQIIO010000012.1"/>
</dbReference>
<keyword evidence="3" id="KW-0862">Zinc</keyword>
<dbReference type="InterPro" id="IPR036163">
    <property type="entry name" value="HMA_dom_sf"/>
</dbReference>
<keyword evidence="3" id="KW-0813">Transport</keyword>
<accession>A0ABT4W4X8</accession>
<dbReference type="Proteomes" id="UP001528040">
    <property type="component" value="Unassembled WGS sequence"/>
</dbReference>
<evidence type="ECO:0000256" key="5">
    <source>
        <dbReference type="ARBA" id="ARBA00023136"/>
    </source>
</evidence>
<dbReference type="NCBIfam" id="TIGR01297">
    <property type="entry name" value="CDF"/>
    <property type="match status" value="1"/>
</dbReference>
<dbReference type="InterPro" id="IPR002524">
    <property type="entry name" value="Cation_efflux"/>
</dbReference>
<evidence type="ECO:0000259" key="7">
    <source>
        <dbReference type="PROSITE" id="PS50846"/>
    </source>
</evidence>
<evidence type="ECO:0000313" key="8">
    <source>
        <dbReference type="EMBL" id="MDA5095563.1"/>
    </source>
</evidence>
<proteinExistence type="predicted"/>
<reference evidence="8 9" key="1">
    <citation type="submission" date="2023-01" db="EMBL/GenBank/DDBJ databases">
        <authorList>
            <person name="Yoon J.-W."/>
        </authorList>
    </citation>
    <scope>NUCLEOTIDE SEQUENCE [LARGE SCALE GENOMIC DNA]</scope>
    <source>
        <strain evidence="8 9">KMU-50</strain>
    </source>
</reference>
<dbReference type="Gene3D" id="1.20.1510.10">
    <property type="entry name" value="Cation efflux protein transmembrane domain"/>
    <property type="match status" value="1"/>
</dbReference>
<evidence type="ECO:0000256" key="2">
    <source>
        <dbReference type="ARBA" id="ARBA00022692"/>
    </source>
</evidence>
<dbReference type="InterPro" id="IPR058533">
    <property type="entry name" value="Cation_efflux_TM"/>
</dbReference>
<feature type="transmembrane region" description="Helical" evidence="6">
    <location>
        <begin position="223"/>
        <end position="240"/>
    </location>
</feature>
<dbReference type="InterPro" id="IPR027469">
    <property type="entry name" value="Cation_efflux_TMD_sf"/>
</dbReference>
<feature type="transmembrane region" description="Helical" evidence="6">
    <location>
        <begin position="92"/>
        <end position="114"/>
    </location>
</feature>
<comment type="subcellular location">
    <subcellularLocation>
        <location evidence="1">Membrane</location>
        <topology evidence="1">Multi-pass membrane protein</topology>
    </subcellularLocation>
</comment>
<evidence type="ECO:0000256" key="1">
    <source>
        <dbReference type="ARBA" id="ARBA00004141"/>
    </source>
</evidence>
<keyword evidence="2 6" id="KW-0812">Transmembrane</keyword>
<dbReference type="CDD" id="cd00371">
    <property type="entry name" value="HMA"/>
    <property type="match status" value="1"/>
</dbReference>
<keyword evidence="9" id="KW-1185">Reference proteome</keyword>
<evidence type="ECO:0000256" key="6">
    <source>
        <dbReference type="SAM" id="Phobius"/>
    </source>
</evidence>
<dbReference type="Pfam" id="PF00403">
    <property type="entry name" value="HMA"/>
    <property type="match status" value="1"/>
</dbReference>
<dbReference type="Pfam" id="PF01545">
    <property type="entry name" value="Cation_efflux"/>
    <property type="match status" value="1"/>
</dbReference>
<comment type="caution">
    <text evidence="8">The sequence shown here is derived from an EMBL/GenBank/DDBJ whole genome shotgun (WGS) entry which is preliminary data.</text>
</comment>